<protein>
    <submittedName>
        <fullName evidence="2">Uncharacterized protein</fullName>
    </submittedName>
</protein>
<dbReference type="Gene3D" id="2.40.160.200">
    <property type="entry name" value="LURP1-related"/>
    <property type="match status" value="1"/>
</dbReference>
<evidence type="ECO:0000313" key="2">
    <source>
        <dbReference type="EMBL" id="PQO47516.1"/>
    </source>
</evidence>
<comment type="similarity">
    <text evidence="1">Belongs to the LOR family.</text>
</comment>
<dbReference type="Proteomes" id="UP000237819">
    <property type="component" value="Unassembled WGS sequence"/>
</dbReference>
<accession>A0A2S8GSV7</accession>
<comment type="caution">
    <text evidence="2">The sequence shown here is derived from an EMBL/GenBank/DDBJ whole genome shotgun (WGS) entry which is preliminary data.</text>
</comment>
<sequence>MREKYWSWGDEFHVFDEQQTPVFTIKGEVWSWGHRLSFQDMRGAELAFINQKLMTWMPQYEIHRDGRLFAQLTKELTWFNPEYLLDVPGPNDYVIKGDFWHHNYQFFRHDRVVATVDKAYWTWTDTYGIQTTPGEDDVAILCSAIAIDKVLDDEQRRRS</sequence>
<evidence type="ECO:0000313" key="3">
    <source>
        <dbReference type="Proteomes" id="UP000237819"/>
    </source>
</evidence>
<dbReference type="AlphaFoldDB" id="A0A2S8GSV7"/>
<dbReference type="SUPFAM" id="SSF54518">
    <property type="entry name" value="Tubby C-terminal domain-like"/>
    <property type="match status" value="1"/>
</dbReference>
<reference evidence="2 3" key="1">
    <citation type="submission" date="2018-02" db="EMBL/GenBank/DDBJ databases">
        <title>Comparative genomes isolates from brazilian mangrove.</title>
        <authorList>
            <person name="Araujo J.E."/>
            <person name="Taketani R.G."/>
            <person name="Silva M.C.P."/>
            <person name="Loureco M.V."/>
            <person name="Andreote F.D."/>
        </authorList>
    </citation>
    <scope>NUCLEOTIDE SEQUENCE [LARGE SCALE GENOMIC DNA]</scope>
    <source>
        <strain evidence="2 3">Nap-Phe MGV</strain>
    </source>
</reference>
<dbReference type="EMBL" id="PUHZ01000005">
    <property type="protein sequence ID" value="PQO47516.1"/>
    <property type="molecule type" value="Genomic_DNA"/>
</dbReference>
<proteinExistence type="inferred from homology"/>
<name>A0A2S8GSV7_9BACT</name>
<dbReference type="OrthoDB" id="652307at2"/>
<dbReference type="InterPro" id="IPR007612">
    <property type="entry name" value="LOR"/>
</dbReference>
<evidence type="ECO:0000256" key="1">
    <source>
        <dbReference type="ARBA" id="ARBA00005437"/>
    </source>
</evidence>
<dbReference type="InterPro" id="IPR025659">
    <property type="entry name" value="Tubby-like_C"/>
</dbReference>
<gene>
    <name evidence="2" type="ORF">C5Y93_04115</name>
</gene>
<dbReference type="Pfam" id="PF04525">
    <property type="entry name" value="LOR"/>
    <property type="match status" value="1"/>
</dbReference>
<dbReference type="InterPro" id="IPR038595">
    <property type="entry name" value="LOR_sf"/>
</dbReference>
<organism evidence="2 3">
    <name type="scientific">Blastopirellula marina</name>
    <dbReference type="NCBI Taxonomy" id="124"/>
    <lineage>
        <taxon>Bacteria</taxon>
        <taxon>Pseudomonadati</taxon>
        <taxon>Planctomycetota</taxon>
        <taxon>Planctomycetia</taxon>
        <taxon>Pirellulales</taxon>
        <taxon>Pirellulaceae</taxon>
        <taxon>Blastopirellula</taxon>
    </lineage>
</organism>